<accession>A0A1A8MJM0</accession>
<reference evidence="1" key="2">
    <citation type="submission" date="2016-06" db="EMBL/GenBank/DDBJ databases">
        <title>The genome of a short-lived fish provides insights into sex chromosome evolution and the genetic control of aging.</title>
        <authorList>
            <person name="Reichwald K."/>
            <person name="Felder M."/>
            <person name="Petzold A."/>
            <person name="Koch P."/>
            <person name="Groth M."/>
            <person name="Platzer M."/>
        </authorList>
    </citation>
    <scope>NUCLEOTIDE SEQUENCE</scope>
    <source>
        <tissue evidence="1">Brain</tissue>
    </source>
</reference>
<sequence>VSKPMADILNETQTVWEDAAARSHTEVCKEAKPEEVSIITSMNIIQSHMVSDAHRELESTNCVAEIQIEDCVETKITSEEASNIVSIEEMQTQMVSEPPTGIPE</sequence>
<reference evidence="1" key="1">
    <citation type="submission" date="2016-05" db="EMBL/GenBank/DDBJ databases">
        <authorList>
            <person name="Lavstsen T."/>
            <person name="Jespersen J.S."/>
        </authorList>
    </citation>
    <scope>NUCLEOTIDE SEQUENCE</scope>
    <source>
        <tissue evidence="1">Brain</tissue>
    </source>
</reference>
<proteinExistence type="predicted"/>
<gene>
    <name evidence="1" type="primary">Nfu_g_1_006950</name>
</gene>
<feature type="non-terminal residue" evidence="1">
    <location>
        <position position="104"/>
    </location>
</feature>
<dbReference type="EMBL" id="HAEF01015788">
    <property type="protein sequence ID" value="SBR56947.1"/>
    <property type="molecule type" value="Transcribed_RNA"/>
</dbReference>
<feature type="non-terminal residue" evidence="1">
    <location>
        <position position="1"/>
    </location>
</feature>
<name>A0A1A8MJM0_9TELE</name>
<evidence type="ECO:0000313" key="1">
    <source>
        <dbReference type="EMBL" id="SBR56947.1"/>
    </source>
</evidence>
<dbReference type="AlphaFoldDB" id="A0A1A8MJM0"/>
<protein>
    <submittedName>
        <fullName evidence="1">Uncharacterized protein</fullName>
    </submittedName>
</protein>
<organism evidence="1">
    <name type="scientific">Nothobranchius pienaari</name>
    <dbReference type="NCBI Taxonomy" id="704102"/>
    <lineage>
        <taxon>Eukaryota</taxon>
        <taxon>Metazoa</taxon>
        <taxon>Chordata</taxon>
        <taxon>Craniata</taxon>
        <taxon>Vertebrata</taxon>
        <taxon>Euteleostomi</taxon>
        <taxon>Actinopterygii</taxon>
        <taxon>Neopterygii</taxon>
        <taxon>Teleostei</taxon>
        <taxon>Neoteleostei</taxon>
        <taxon>Acanthomorphata</taxon>
        <taxon>Ovalentaria</taxon>
        <taxon>Atherinomorphae</taxon>
        <taxon>Cyprinodontiformes</taxon>
        <taxon>Nothobranchiidae</taxon>
        <taxon>Nothobranchius</taxon>
    </lineage>
</organism>